<proteinExistence type="predicted"/>
<dbReference type="InterPro" id="IPR036105">
    <property type="entry name" value="DiNase_FeMo-co_biosyn_sf"/>
</dbReference>
<dbReference type="KEGG" id="cpas:Clopa_2675"/>
<dbReference type="EMBL" id="CP003261">
    <property type="protein sequence ID" value="AGK97528.1"/>
    <property type="molecule type" value="Genomic_DNA"/>
</dbReference>
<dbReference type="OrthoDB" id="280278at2"/>
<evidence type="ECO:0000313" key="1">
    <source>
        <dbReference type="EMBL" id="AGK97528.1"/>
    </source>
</evidence>
<dbReference type="SUPFAM" id="SSF53146">
    <property type="entry name" value="Nitrogenase accessory factor-like"/>
    <property type="match status" value="1"/>
</dbReference>
<reference evidence="1 2" key="1">
    <citation type="submission" date="2012-01" db="EMBL/GenBank/DDBJ databases">
        <title>Complete sequence of chromosome of Clostridium pasteurianum BC1.</title>
        <authorList>
            <consortium name="US DOE Joint Genome Institute"/>
            <person name="Lucas S."/>
            <person name="Han J."/>
            <person name="Lapidus A."/>
            <person name="Cheng J.-F."/>
            <person name="Goodwin L."/>
            <person name="Pitluck S."/>
            <person name="Peters L."/>
            <person name="Mikhailova N."/>
            <person name="Teshima H."/>
            <person name="Detter J.C."/>
            <person name="Han C."/>
            <person name="Tapia R."/>
            <person name="Land M."/>
            <person name="Hauser L."/>
            <person name="Kyrpides N."/>
            <person name="Ivanova N."/>
            <person name="Pagani I."/>
            <person name="Dunn J."/>
            <person name="Taghavi S."/>
            <person name="Francis A."/>
            <person name="van der Lelie D."/>
            <person name="Woyke T."/>
        </authorList>
    </citation>
    <scope>NUCLEOTIDE SEQUENCE [LARGE SCALE GENOMIC DNA]</scope>
    <source>
        <strain evidence="1 2">BC1</strain>
    </source>
</reference>
<dbReference type="AlphaFoldDB" id="R4K4P3"/>
<name>R4K4P3_CLOPA</name>
<dbReference type="Proteomes" id="UP000013523">
    <property type="component" value="Chromosome"/>
</dbReference>
<protein>
    <submittedName>
        <fullName evidence="1">Dinitrogenase iron-molybdenum cofactor biosynthesis protein</fullName>
    </submittedName>
</protein>
<evidence type="ECO:0000313" key="2">
    <source>
        <dbReference type="Proteomes" id="UP000013523"/>
    </source>
</evidence>
<dbReference type="PANTHER" id="PTHR33937">
    <property type="entry name" value="IRON-MOLYBDENUM PROTEIN-RELATED-RELATED"/>
    <property type="match status" value="1"/>
</dbReference>
<dbReference type="RefSeq" id="WP_015615827.1">
    <property type="nucleotide sequence ID" value="NC_021182.1"/>
</dbReference>
<dbReference type="PANTHER" id="PTHR33937:SF2">
    <property type="entry name" value="DINITROGENASE IRON-MOLYBDENUM COFACTOR BIOSYNTHESIS DOMAIN-CONTAINING PROTEIN"/>
    <property type="match status" value="1"/>
</dbReference>
<dbReference type="PATRIC" id="fig|86416.3.peg.2668"/>
<sequence>MSIKIAVGSSDGKVIDQHFGSGNKFYVFEVFEDGTNQYIETFDIKEEDIINESKKYSSKKVRSLDRTHSGSLGGGCGSGSQGSCGGGSCSGGHDDSQLIGRISLLSKYDAVLVNKIGNKAEKMLIFSGLHAFENGGIIEEALSKLYIYLKRTKAI</sequence>
<organism evidence="1 2">
    <name type="scientific">Clostridium pasteurianum BC1</name>
    <dbReference type="NCBI Taxonomy" id="86416"/>
    <lineage>
        <taxon>Bacteria</taxon>
        <taxon>Bacillati</taxon>
        <taxon>Bacillota</taxon>
        <taxon>Clostridia</taxon>
        <taxon>Eubacteriales</taxon>
        <taxon>Clostridiaceae</taxon>
        <taxon>Clostridium</taxon>
    </lineage>
</organism>
<keyword evidence="2" id="KW-1185">Reference proteome</keyword>
<dbReference type="eggNOG" id="COG1433">
    <property type="taxonomic scope" value="Bacteria"/>
</dbReference>
<dbReference type="Gene3D" id="3.30.420.130">
    <property type="entry name" value="Dinitrogenase iron-molybdenum cofactor biosynthesis domain"/>
    <property type="match status" value="1"/>
</dbReference>
<dbReference type="STRING" id="86416.Clopa_2675"/>
<dbReference type="InterPro" id="IPR051840">
    <property type="entry name" value="NifX/NifY_domain"/>
</dbReference>
<dbReference type="HOGENOM" id="CLU_104194_3_2_9"/>
<accession>R4K4P3</accession>
<gene>
    <name evidence="1" type="ORF">Clopa_2675</name>
</gene>